<dbReference type="EMBL" id="CDMY01000708">
    <property type="protein sequence ID" value="CEM30966.1"/>
    <property type="molecule type" value="Genomic_DNA"/>
</dbReference>
<dbReference type="VEuPathDB" id="CryptoDB:Vbra_18238"/>
<keyword evidence="1" id="KW-0732">Signal</keyword>
<keyword evidence="3" id="KW-1185">Reference proteome</keyword>
<evidence type="ECO:0008006" key="4">
    <source>
        <dbReference type="Google" id="ProtNLM"/>
    </source>
</evidence>
<dbReference type="AlphaFoldDB" id="A0A0G4GLH1"/>
<accession>A0A0G4GLH1</accession>
<proteinExistence type="predicted"/>
<name>A0A0G4GLH1_VITBC</name>
<dbReference type="Proteomes" id="UP000041254">
    <property type="component" value="Unassembled WGS sequence"/>
</dbReference>
<dbReference type="InParanoid" id="A0A0G4GLH1"/>
<protein>
    <recommendedName>
        <fullName evidence="4">ZP domain-containing protein</fullName>
    </recommendedName>
</protein>
<evidence type="ECO:0000313" key="2">
    <source>
        <dbReference type="EMBL" id="CEM30966.1"/>
    </source>
</evidence>
<feature type="chain" id="PRO_5005190183" description="ZP domain-containing protein" evidence="1">
    <location>
        <begin position="17"/>
        <end position="398"/>
    </location>
</feature>
<gene>
    <name evidence="2" type="ORF">Vbra_18238</name>
</gene>
<evidence type="ECO:0000313" key="3">
    <source>
        <dbReference type="Proteomes" id="UP000041254"/>
    </source>
</evidence>
<reference evidence="2 3" key="1">
    <citation type="submission" date="2014-11" db="EMBL/GenBank/DDBJ databases">
        <authorList>
            <person name="Zhu J."/>
            <person name="Qi W."/>
            <person name="Song R."/>
        </authorList>
    </citation>
    <scope>NUCLEOTIDE SEQUENCE [LARGE SCALE GENOMIC DNA]</scope>
</reference>
<sequence>MRVFSVLPLIFTASYGQPYIGGEVYCGETIITWCFPANSDYAWPADQPKLSWGNGSRNLATQLTGPSFKLDNGCWSFNTTETDGTDQVTCIQQPIPNPNYNPCEATIEISEDWYNVTNTVGIQPGDVDNPLPGDVTLQNFYSTQKCVYARTYQRGAEIQTYTAQDVTLQGYGEFIVDFLACGKLDNPDQLCSDSDMYDGGAEPKLSRTGKLYFRSCIKGVEGADLHLALRHCSSHNSDPRAPPTATNTTLVTDYCGSRVFTDSSGRNHVTKTFVGTAQPLSQCGILEVGSHRYVESDILYVTCVVTVCTAAKCSNLKDTAEDGDTCRQDWSAPPNADRLRRLSNGEAEEGIDFTEVLMLTTGRADGPVIDDKSDAVALGGGFVVSSLAVLVGLLGGQP</sequence>
<evidence type="ECO:0000256" key="1">
    <source>
        <dbReference type="SAM" id="SignalP"/>
    </source>
</evidence>
<organism evidence="2 3">
    <name type="scientific">Vitrella brassicaformis (strain CCMP3155)</name>
    <dbReference type="NCBI Taxonomy" id="1169540"/>
    <lineage>
        <taxon>Eukaryota</taxon>
        <taxon>Sar</taxon>
        <taxon>Alveolata</taxon>
        <taxon>Colpodellida</taxon>
        <taxon>Vitrellaceae</taxon>
        <taxon>Vitrella</taxon>
    </lineage>
</organism>
<feature type="signal peptide" evidence="1">
    <location>
        <begin position="1"/>
        <end position="16"/>
    </location>
</feature>